<dbReference type="InterPro" id="IPR007210">
    <property type="entry name" value="ABC_Gly_betaine_transp_sub-bd"/>
</dbReference>
<dbReference type="EMBL" id="PVNK01000225">
    <property type="protein sequence ID" value="PRP92068.1"/>
    <property type="molecule type" value="Genomic_DNA"/>
</dbReference>
<proteinExistence type="inferred from homology"/>
<feature type="transmembrane region" description="Helical" evidence="8">
    <location>
        <begin position="132"/>
        <end position="157"/>
    </location>
</feature>
<accession>A0A2S9XGS1</accession>
<dbReference type="OrthoDB" id="9781705at2"/>
<evidence type="ECO:0000256" key="3">
    <source>
        <dbReference type="ARBA" id="ARBA00022692"/>
    </source>
</evidence>
<dbReference type="InterPro" id="IPR035906">
    <property type="entry name" value="MetI-like_sf"/>
</dbReference>
<dbReference type="InterPro" id="IPR000515">
    <property type="entry name" value="MetI-like"/>
</dbReference>
<dbReference type="PROSITE" id="PS50928">
    <property type="entry name" value="ABC_TM1"/>
    <property type="match status" value="1"/>
</dbReference>
<sequence length="505" mass="53812">MTELLADLPAFLGGHLRLTLLALAVGLVLSLPLGVLATRVRWLERVVMTGASVIQTIPGLALLAVMVPLLAALSLPSIGWLPALIGLSAYSVLPILRNTVTGIRGVDPALIEAARGVGMSDRQRLRRVELPLALPVIVAGVRTASVWVVGTATLSTPVGAPSLGNYIFSGLQTRNDAAVVLGCVAAAGLALALDGLIRLLEWAVSERKVAARNFVLGLFGLAYLGVFAVPLISAWSGPAASERVVIGTKPFTEQYILGELLRGQIEAKTELRPELMPSLGSKVAFDALVAGDVSVYVDYSGTMWTNFMKRAPTADRELVLAELSRWLADEHDVTLVGALGFENAYALALPSAEAERLGVRTIAELAVHAPGWTIAGDYEFFSRPEWARLREVYGLEFEATRTMDSALMYGAVRGGEVEVVSAYSTDGRVAAYELTLLEDPRGAIPPYDAVILINGEAARAHPELVDALGQLVGRVDAPRMREANRAVDLDGRTVEGVAARLLDEL</sequence>
<gene>
    <name evidence="10" type="primary">opuCB</name>
    <name evidence="10" type="ORF">ENSA5_51620</name>
</gene>
<dbReference type="Gene3D" id="1.10.3720.10">
    <property type="entry name" value="MetI-like"/>
    <property type="match status" value="1"/>
</dbReference>
<keyword evidence="3 8" id="KW-0812">Transmembrane</keyword>
<keyword evidence="4 8" id="KW-1133">Transmembrane helix</keyword>
<feature type="domain" description="ABC transmembrane type-1" evidence="9">
    <location>
        <begin position="12"/>
        <end position="202"/>
    </location>
</feature>
<evidence type="ECO:0000313" key="11">
    <source>
        <dbReference type="Proteomes" id="UP000237968"/>
    </source>
</evidence>
<dbReference type="RefSeq" id="WP_106394397.1">
    <property type="nucleotide sequence ID" value="NZ_PVNK01000225.1"/>
</dbReference>
<evidence type="ECO:0000259" key="9">
    <source>
        <dbReference type="PROSITE" id="PS50928"/>
    </source>
</evidence>
<evidence type="ECO:0000256" key="5">
    <source>
        <dbReference type="ARBA" id="ARBA00023136"/>
    </source>
</evidence>
<feature type="transmembrane region" description="Helical" evidence="8">
    <location>
        <begin position="50"/>
        <end position="71"/>
    </location>
</feature>
<dbReference type="GO" id="GO:0022857">
    <property type="term" value="F:transmembrane transporter activity"/>
    <property type="evidence" value="ECO:0007669"/>
    <property type="project" value="InterPro"/>
</dbReference>
<dbReference type="CDD" id="cd06261">
    <property type="entry name" value="TM_PBP2"/>
    <property type="match status" value="1"/>
</dbReference>
<feature type="transmembrane region" description="Helical" evidence="8">
    <location>
        <begin position="77"/>
        <end position="96"/>
    </location>
</feature>
<reference evidence="10 11" key="1">
    <citation type="submission" date="2018-03" db="EMBL/GenBank/DDBJ databases">
        <title>Draft Genome Sequences of the Obligatory Marine Myxobacteria Enhygromyxa salina SWB005.</title>
        <authorList>
            <person name="Poehlein A."/>
            <person name="Moghaddam J.A."/>
            <person name="Harms H."/>
            <person name="Alanjari M."/>
            <person name="Koenig G.M."/>
            <person name="Daniel R."/>
            <person name="Schaeberle T.F."/>
        </authorList>
    </citation>
    <scope>NUCLEOTIDE SEQUENCE [LARGE SCALE GENOMIC DNA]</scope>
    <source>
        <strain evidence="10 11">SWB005</strain>
    </source>
</reference>
<evidence type="ECO:0000256" key="8">
    <source>
        <dbReference type="RuleBase" id="RU363032"/>
    </source>
</evidence>
<evidence type="ECO:0000256" key="7">
    <source>
        <dbReference type="ARBA" id="ARBA00035652"/>
    </source>
</evidence>
<dbReference type="Pfam" id="PF00528">
    <property type="entry name" value="BPD_transp_1"/>
    <property type="match status" value="1"/>
</dbReference>
<dbReference type="Pfam" id="PF04069">
    <property type="entry name" value="OpuAC"/>
    <property type="match status" value="1"/>
</dbReference>
<dbReference type="PANTHER" id="PTHR30177">
    <property type="entry name" value="GLYCINE BETAINE/L-PROLINE TRANSPORT SYSTEM PERMEASE PROTEIN PROW"/>
    <property type="match status" value="1"/>
</dbReference>
<dbReference type="InterPro" id="IPR051204">
    <property type="entry name" value="ABC_transp_perm/SBD"/>
</dbReference>
<keyword evidence="5 8" id="KW-0472">Membrane</keyword>
<dbReference type="AlphaFoldDB" id="A0A2S9XGS1"/>
<evidence type="ECO:0000313" key="10">
    <source>
        <dbReference type="EMBL" id="PRP92068.1"/>
    </source>
</evidence>
<evidence type="ECO:0000256" key="4">
    <source>
        <dbReference type="ARBA" id="ARBA00022989"/>
    </source>
</evidence>
<organism evidence="10 11">
    <name type="scientific">Enhygromyxa salina</name>
    <dbReference type="NCBI Taxonomy" id="215803"/>
    <lineage>
        <taxon>Bacteria</taxon>
        <taxon>Pseudomonadati</taxon>
        <taxon>Myxococcota</taxon>
        <taxon>Polyangia</taxon>
        <taxon>Nannocystales</taxon>
        <taxon>Nannocystaceae</taxon>
        <taxon>Enhygromyxa</taxon>
    </lineage>
</organism>
<dbReference type="Gene3D" id="3.40.190.120">
    <property type="entry name" value="Osmoprotection protein (prox), domain 2"/>
    <property type="match status" value="1"/>
</dbReference>
<comment type="subcellular location">
    <subcellularLocation>
        <location evidence="1 8">Cell membrane</location>
        <topology evidence="1 8">Multi-pass membrane protein</topology>
    </subcellularLocation>
</comment>
<dbReference type="GO" id="GO:0043190">
    <property type="term" value="C:ATP-binding cassette (ABC) transporter complex"/>
    <property type="evidence" value="ECO:0007669"/>
    <property type="project" value="InterPro"/>
</dbReference>
<evidence type="ECO:0000256" key="6">
    <source>
        <dbReference type="ARBA" id="ARBA00035642"/>
    </source>
</evidence>
<comment type="similarity">
    <text evidence="6">In the C-terminal section; belongs to the OsmX family.</text>
</comment>
<keyword evidence="2 8" id="KW-0813">Transport</keyword>
<dbReference type="SUPFAM" id="SSF161098">
    <property type="entry name" value="MetI-like"/>
    <property type="match status" value="1"/>
</dbReference>
<dbReference type="Gene3D" id="3.40.190.10">
    <property type="entry name" value="Periplasmic binding protein-like II"/>
    <property type="match status" value="1"/>
</dbReference>
<comment type="caution">
    <text evidence="10">The sequence shown here is derived from an EMBL/GenBank/DDBJ whole genome shotgun (WGS) entry which is preliminary data.</text>
</comment>
<evidence type="ECO:0000256" key="2">
    <source>
        <dbReference type="ARBA" id="ARBA00022448"/>
    </source>
</evidence>
<dbReference type="GO" id="GO:0031460">
    <property type="term" value="P:glycine betaine transport"/>
    <property type="evidence" value="ECO:0007669"/>
    <property type="project" value="TreeGrafter"/>
</dbReference>
<protein>
    <submittedName>
        <fullName evidence="10">Glycine betaine/carnitine/choline transport system permease protein OpuCB</fullName>
    </submittedName>
</protein>
<dbReference type="SUPFAM" id="SSF53850">
    <property type="entry name" value="Periplasmic binding protein-like II"/>
    <property type="match status" value="1"/>
</dbReference>
<feature type="transmembrane region" description="Helical" evidence="8">
    <location>
        <begin position="20"/>
        <end position="38"/>
    </location>
</feature>
<dbReference type="FunFam" id="1.10.3720.10:FF:000001">
    <property type="entry name" value="Glycine betaine ABC transporter, permease"/>
    <property type="match status" value="1"/>
</dbReference>
<feature type="transmembrane region" description="Helical" evidence="8">
    <location>
        <begin position="209"/>
        <end position="235"/>
    </location>
</feature>
<feature type="transmembrane region" description="Helical" evidence="8">
    <location>
        <begin position="177"/>
        <end position="197"/>
    </location>
</feature>
<comment type="similarity">
    <text evidence="7">In the N-terminal section; belongs to the binding-protein-dependent transport system permease family.</text>
</comment>
<dbReference type="PANTHER" id="PTHR30177:SF4">
    <property type="entry name" value="OSMOPROTECTANT IMPORT PERMEASE PROTEIN OSMW"/>
    <property type="match status" value="1"/>
</dbReference>
<evidence type="ECO:0000256" key="1">
    <source>
        <dbReference type="ARBA" id="ARBA00004651"/>
    </source>
</evidence>
<name>A0A2S9XGS1_9BACT</name>
<dbReference type="Proteomes" id="UP000237968">
    <property type="component" value="Unassembled WGS sequence"/>
</dbReference>
<keyword evidence="11" id="KW-1185">Reference proteome</keyword>
<comment type="similarity">
    <text evidence="8">Belongs to the binding-protein-dependent transport system permease family.</text>
</comment>